<feature type="transmembrane region" description="Helical" evidence="7">
    <location>
        <begin position="283"/>
        <end position="307"/>
    </location>
</feature>
<dbReference type="Gene3D" id="1.20.1640.10">
    <property type="entry name" value="Multidrug efflux transporter AcrB transmembrane domain"/>
    <property type="match status" value="2"/>
</dbReference>
<dbReference type="InterPro" id="IPR004869">
    <property type="entry name" value="MMPL_dom"/>
</dbReference>
<accession>A0A556PPD7</accession>
<comment type="subcellular location">
    <subcellularLocation>
        <location evidence="1">Cell membrane</location>
        <topology evidence="1">Multi-pass membrane protein</topology>
    </subcellularLocation>
</comment>
<feature type="transmembrane region" description="Helical" evidence="7">
    <location>
        <begin position="319"/>
        <end position="341"/>
    </location>
</feature>
<evidence type="ECO:0000256" key="5">
    <source>
        <dbReference type="ARBA" id="ARBA00022989"/>
    </source>
</evidence>
<dbReference type="RefSeq" id="WP_144088218.1">
    <property type="nucleotide sequence ID" value="NZ_VMHE01000005.1"/>
</dbReference>
<evidence type="ECO:0000256" key="3">
    <source>
        <dbReference type="ARBA" id="ARBA00022475"/>
    </source>
</evidence>
<dbReference type="AlphaFoldDB" id="A0A556PPD7"/>
<feature type="domain" description="SSD" evidence="8">
    <location>
        <begin position="558"/>
        <end position="690"/>
    </location>
</feature>
<keyword evidence="6 7" id="KW-0472">Membrane</keyword>
<feature type="transmembrane region" description="Helical" evidence="7">
    <location>
        <begin position="211"/>
        <end position="236"/>
    </location>
</feature>
<dbReference type="Pfam" id="PF03176">
    <property type="entry name" value="MMPL"/>
    <property type="match status" value="2"/>
</dbReference>
<evidence type="ECO:0000313" key="10">
    <source>
        <dbReference type="Proteomes" id="UP000316425"/>
    </source>
</evidence>
<comment type="caution">
    <text evidence="9">The sequence shown here is derived from an EMBL/GenBank/DDBJ whole genome shotgun (WGS) entry which is preliminary data.</text>
</comment>
<keyword evidence="5 7" id="KW-1133">Transmembrane helix</keyword>
<feature type="transmembrane region" description="Helical" evidence="7">
    <location>
        <begin position="661"/>
        <end position="692"/>
    </location>
</feature>
<dbReference type="InterPro" id="IPR000731">
    <property type="entry name" value="SSD"/>
</dbReference>
<sequence>MKAIIQSVTNKVTTKKGMWVTLSAWLLISILLALLAPSAKDYEVTSIESLPEDVQSVIAQNKIDKHFGKEEDIPALLVFKAENNEVEWQELTNIVDAIRQSEVEGLKSIPPLSEMPPQAAASFLSEDKSTALIPMAFDQSMENADLVKEIETIHEVVASETDISLYVTGPAGISTDTLDLFSRADLVLILSTVGLILVLLIIIYRSPLLALIPLLAAGFVYFVTLQVLGIFGAFGLDYSNQTISIMSILLFAATVDYSLFVFSRFREELKIHENKHDAMQATMSALGLPLFISGGTVLAAMLVLFFARLGDYQNFAPSFATTMLVIIISSLTLIPALFALFGRKSFWPKIPNVGDDNIKPNSFWHKVGEGVTKKPGVSVVATLIVIGIAASNLMNLEYDFNLLNSFPDDMESKEGYELIEEKFASGDLAPTTVLFEGKEEAAEEDLQKLRDELSNVENVQSVELLGTTEGNRAARFTLTFMGNPYEKEAMDQLETMVDEEQTYVKAAGLKGDLYFAGETAAQVDDRALNLRDFFVIVTLETLLILGMLMFLTKSFKRAFLMMATNLISFVAAIGAGIFLTELFFDIGTISNRVPLYAFVFLVALGIDYSIMLVSRYLEEQEQLDTREAVHTAIANTGGVISSAGLLLAATFAVLMTQPVQLLFVFGFIVAVGILIDTFIIRGVLLPGLLVLFDKKK</sequence>
<proteinExistence type="inferred from homology"/>
<dbReference type="PROSITE" id="PS50156">
    <property type="entry name" value="SSD"/>
    <property type="match status" value="2"/>
</dbReference>
<feature type="transmembrane region" description="Helical" evidence="7">
    <location>
        <begin position="558"/>
        <end position="583"/>
    </location>
</feature>
<dbReference type="GO" id="GO:0005886">
    <property type="term" value="C:plasma membrane"/>
    <property type="evidence" value="ECO:0007669"/>
    <property type="project" value="UniProtKB-SubCell"/>
</dbReference>
<feature type="transmembrane region" description="Helical" evidence="7">
    <location>
        <begin position="186"/>
        <end position="204"/>
    </location>
</feature>
<evidence type="ECO:0000256" key="6">
    <source>
        <dbReference type="ARBA" id="ARBA00023136"/>
    </source>
</evidence>
<evidence type="ECO:0000256" key="2">
    <source>
        <dbReference type="ARBA" id="ARBA00010157"/>
    </source>
</evidence>
<evidence type="ECO:0000259" key="8">
    <source>
        <dbReference type="PROSITE" id="PS50156"/>
    </source>
</evidence>
<dbReference type="InterPro" id="IPR050545">
    <property type="entry name" value="Mycobact_MmpL"/>
</dbReference>
<feature type="transmembrane region" description="Helical" evidence="7">
    <location>
        <begin position="629"/>
        <end position="655"/>
    </location>
</feature>
<gene>
    <name evidence="9" type="ORF">FPQ13_04940</name>
</gene>
<reference evidence="9 10" key="1">
    <citation type="submission" date="2019-07" db="EMBL/GenBank/DDBJ databases">
        <title>Allobacillus sp. nov. SKP isolated from shrimp paste of Euphausiacea.</title>
        <authorList>
            <person name="Kanchanasin P."/>
            <person name="Tanasupawat S."/>
            <person name="Shi W."/>
            <person name="Wu L."/>
            <person name="Ma J."/>
        </authorList>
    </citation>
    <scope>NUCLEOTIDE SEQUENCE [LARGE SCALE GENOMIC DNA]</scope>
    <source>
        <strain evidence="9 10">SKP4-8</strain>
    </source>
</reference>
<keyword evidence="4 7" id="KW-0812">Transmembrane</keyword>
<protein>
    <submittedName>
        <fullName evidence="9">MMPL family transporter</fullName>
    </submittedName>
</protein>
<dbReference type="PANTHER" id="PTHR33406">
    <property type="entry name" value="MEMBRANE PROTEIN MJ1562-RELATED"/>
    <property type="match status" value="1"/>
</dbReference>
<organism evidence="9 10">
    <name type="scientific">Allobacillus salarius</name>
    <dbReference type="NCBI Taxonomy" id="1955272"/>
    <lineage>
        <taxon>Bacteria</taxon>
        <taxon>Bacillati</taxon>
        <taxon>Bacillota</taxon>
        <taxon>Bacilli</taxon>
        <taxon>Bacillales</taxon>
        <taxon>Bacillaceae</taxon>
        <taxon>Allobacillus</taxon>
    </lineage>
</organism>
<feature type="domain" description="SSD" evidence="8">
    <location>
        <begin position="220"/>
        <end position="340"/>
    </location>
</feature>
<dbReference type="PANTHER" id="PTHR33406:SF6">
    <property type="entry name" value="MEMBRANE PROTEIN YDGH-RELATED"/>
    <property type="match status" value="1"/>
</dbReference>
<feature type="transmembrane region" description="Helical" evidence="7">
    <location>
        <begin position="595"/>
        <end position="617"/>
    </location>
</feature>
<evidence type="ECO:0000256" key="4">
    <source>
        <dbReference type="ARBA" id="ARBA00022692"/>
    </source>
</evidence>
<dbReference type="OrthoDB" id="2365435at2"/>
<keyword evidence="3" id="KW-1003">Cell membrane</keyword>
<evidence type="ECO:0000313" key="9">
    <source>
        <dbReference type="EMBL" id="TSJ66219.1"/>
    </source>
</evidence>
<feature type="transmembrane region" description="Helical" evidence="7">
    <location>
        <begin position="242"/>
        <end position="262"/>
    </location>
</feature>
<evidence type="ECO:0000256" key="1">
    <source>
        <dbReference type="ARBA" id="ARBA00004651"/>
    </source>
</evidence>
<keyword evidence="10" id="KW-1185">Reference proteome</keyword>
<dbReference type="SUPFAM" id="SSF82866">
    <property type="entry name" value="Multidrug efflux transporter AcrB transmembrane domain"/>
    <property type="match status" value="2"/>
</dbReference>
<dbReference type="Proteomes" id="UP000316425">
    <property type="component" value="Unassembled WGS sequence"/>
</dbReference>
<name>A0A556PPD7_9BACI</name>
<feature type="transmembrane region" description="Helical" evidence="7">
    <location>
        <begin position="533"/>
        <end position="551"/>
    </location>
</feature>
<evidence type="ECO:0000256" key="7">
    <source>
        <dbReference type="SAM" id="Phobius"/>
    </source>
</evidence>
<dbReference type="EMBL" id="VMHE01000005">
    <property type="protein sequence ID" value="TSJ66219.1"/>
    <property type="molecule type" value="Genomic_DNA"/>
</dbReference>
<comment type="similarity">
    <text evidence="2">Belongs to the resistance-nodulation-cell division (RND) (TC 2.A.6) family. MmpL subfamily.</text>
</comment>